<proteinExistence type="predicted"/>
<dbReference type="AlphaFoldDB" id="A0A371Q5A4"/>
<evidence type="ECO:0000313" key="2">
    <source>
        <dbReference type="Proteomes" id="UP000262477"/>
    </source>
</evidence>
<gene>
    <name evidence="1" type="ORF">DY245_13310</name>
</gene>
<dbReference type="Proteomes" id="UP000262477">
    <property type="component" value="Unassembled WGS sequence"/>
</dbReference>
<dbReference type="PANTHER" id="PTHR10668">
    <property type="entry name" value="PHYTOENE DEHYDROGENASE"/>
    <property type="match status" value="1"/>
</dbReference>
<evidence type="ECO:0000313" key="1">
    <source>
        <dbReference type="EMBL" id="REK89874.1"/>
    </source>
</evidence>
<dbReference type="InterPro" id="IPR036188">
    <property type="entry name" value="FAD/NAD-bd_sf"/>
</dbReference>
<organism evidence="1 2">
    <name type="scientific">Streptomyces inhibens</name>
    <dbReference type="NCBI Taxonomy" id="2293571"/>
    <lineage>
        <taxon>Bacteria</taxon>
        <taxon>Bacillati</taxon>
        <taxon>Actinomycetota</taxon>
        <taxon>Actinomycetes</taxon>
        <taxon>Kitasatosporales</taxon>
        <taxon>Streptomycetaceae</taxon>
        <taxon>Streptomyces</taxon>
    </lineage>
</organism>
<accession>A0A371Q5A4</accession>
<dbReference type="RefSeq" id="WP_128506951.1">
    <property type="nucleotide sequence ID" value="NZ_QUAC01000104.1"/>
</dbReference>
<dbReference type="SUPFAM" id="SSF51905">
    <property type="entry name" value="FAD/NAD(P)-binding domain"/>
    <property type="match status" value="1"/>
</dbReference>
<protein>
    <submittedName>
        <fullName evidence="1">NAD(P)/FAD-dependent oxidoreductase</fullName>
    </submittedName>
</protein>
<reference evidence="1 2" key="1">
    <citation type="submission" date="2018-08" db="EMBL/GenBank/DDBJ databases">
        <title>Streptomyces NEAU-D10 sp. nov., a novel Actinomycete isolated from soil.</title>
        <authorList>
            <person name="Jin L."/>
        </authorList>
    </citation>
    <scope>NUCLEOTIDE SEQUENCE [LARGE SCALE GENOMIC DNA]</scope>
    <source>
        <strain evidence="1 2">NEAU-D10</strain>
    </source>
</reference>
<dbReference type="Gene3D" id="3.50.50.60">
    <property type="entry name" value="FAD/NAD(P)-binding domain"/>
    <property type="match status" value="2"/>
</dbReference>
<dbReference type="OrthoDB" id="833207at2"/>
<dbReference type="PANTHER" id="PTHR10668:SF105">
    <property type="entry name" value="DEHYDROGENASE-RELATED"/>
    <property type="match status" value="1"/>
</dbReference>
<dbReference type="EMBL" id="QUAC01000104">
    <property type="protein sequence ID" value="REK89874.1"/>
    <property type="molecule type" value="Genomic_DNA"/>
</dbReference>
<comment type="caution">
    <text evidence="1">The sequence shown here is derived from an EMBL/GenBank/DDBJ whole genome shotgun (WGS) entry which is preliminary data.</text>
</comment>
<dbReference type="Pfam" id="PF13450">
    <property type="entry name" value="NAD_binding_8"/>
    <property type="match status" value="1"/>
</dbReference>
<name>A0A371Q5A4_STRIH</name>
<dbReference type="PRINTS" id="PR00419">
    <property type="entry name" value="ADXRDTASE"/>
</dbReference>
<sequence length="484" mass="50580">MSTSDVAIVGTGPNGLAAGVVLARAGLRVELYEAAETIGGGLRTAPLFDTGVVHDICSAVHPMAAASPFFRAFGLADRGVELLHPEISYAHPLDGGRAALAFRSLAETCAHLGPDGPRWWRLMSPLLQHSEGVVDLVLSGQRSLPRDPAVALLLARRVAVHGSGLGPARFRGEEAAALLTGVAAHAVGKLPSLASGAVAMLLGHLAHGTGWPLPRGGSGRIAAAMAEDITAHGGVFHTGCPVEDLAELHGARAVLLDTSPKGFLALAGDRLPRTYARGLERFRYGPGAAKVDFLVSEPIPWSDPAVGRAGTVHLGGTHAEMVRQETANARGVRTREPFVLVVDPAVTDPGRGLPGKRPVWAYAHVPNGDPTDPYELVRARIERYAPGFGDTIIAHRSIAAASYETYNPNYVGGDIGSGAMTLYQSVARPVPRLDPYRTPLPGVFLCSSATPPGPSVHGMSGYLAALSALRHCFGIRSVPSLTPK</sequence>
<keyword evidence="2" id="KW-1185">Reference proteome</keyword>